<sequence>MEDSHHRAQSNLPQHQHVHAQLGQDFQFSPSRFHYR</sequence>
<evidence type="ECO:0000256" key="1">
    <source>
        <dbReference type="SAM" id="MobiDB-lite"/>
    </source>
</evidence>
<proteinExistence type="predicted"/>
<name>A0A822ZSZ0_NELNU</name>
<keyword evidence="3" id="KW-1185">Reference proteome</keyword>
<feature type="region of interest" description="Disordered" evidence="1">
    <location>
        <begin position="1"/>
        <end position="36"/>
    </location>
</feature>
<dbReference type="Proteomes" id="UP000607653">
    <property type="component" value="Unassembled WGS sequence"/>
</dbReference>
<evidence type="ECO:0000313" key="2">
    <source>
        <dbReference type="EMBL" id="DAD46671.1"/>
    </source>
</evidence>
<comment type="caution">
    <text evidence="2">The sequence shown here is derived from an EMBL/GenBank/DDBJ whole genome shotgun (WGS) entry which is preliminary data.</text>
</comment>
<accession>A0A822ZSZ0</accession>
<gene>
    <name evidence="2" type="ORF">HUJ06_016608</name>
</gene>
<evidence type="ECO:0000313" key="3">
    <source>
        <dbReference type="Proteomes" id="UP000607653"/>
    </source>
</evidence>
<protein>
    <submittedName>
        <fullName evidence="2">Uncharacterized protein</fullName>
    </submittedName>
</protein>
<organism evidence="2 3">
    <name type="scientific">Nelumbo nucifera</name>
    <name type="common">Sacred lotus</name>
    <dbReference type="NCBI Taxonomy" id="4432"/>
    <lineage>
        <taxon>Eukaryota</taxon>
        <taxon>Viridiplantae</taxon>
        <taxon>Streptophyta</taxon>
        <taxon>Embryophyta</taxon>
        <taxon>Tracheophyta</taxon>
        <taxon>Spermatophyta</taxon>
        <taxon>Magnoliopsida</taxon>
        <taxon>Proteales</taxon>
        <taxon>Nelumbonaceae</taxon>
        <taxon>Nelumbo</taxon>
    </lineage>
</organism>
<dbReference type="EMBL" id="DUZY01000008">
    <property type="protein sequence ID" value="DAD46671.1"/>
    <property type="molecule type" value="Genomic_DNA"/>
</dbReference>
<dbReference type="AlphaFoldDB" id="A0A822ZSZ0"/>
<reference evidence="2 3" key="1">
    <citation type="journal article" date="2020" name="Mol. Biol. Evol.">
        <title>Distinct Expression and Methylation Patterns for Genes with Different Fates following a Single Whole-Genome Duplication in Flowering Plants.</title>
        <authorList>
            <person name="Shi T."/>
            <person name="Rahmani R.S."/>
            <person name="Gugger P.F."/>
            <person name="Wang M."/>
            <person name="Li H."/>
            <person name="Zhang Y."/>
            <person name="Li Z."/>
            <person name="Wang Q."/>
            <person name="Van de Peer Y."/>
            <person name="Marchal K."/>
            <person name="Chen J."/>
        </authorList>
    </citation>
    <scope>NUCLEOTIDE SEQUENCE [LARGE SCALE GENOMIC DNA]</scope>
    <source>
        <tissue evidence="2">Leaf</tissue>
    </source>
</reference>